<dbReference type="Proteomes" id="UP000199111">
    <property type="component" value="Unassembled WGS sequence"/>
</dbReference>
<reference evidence="3" key="1">
    <citation type="submission" date="2016-10" db="EMBL/GenBank/DDBJ databases">
        <authorList>
            <person name="Varghese N."/>
            <person name="Submissions S."/>
        </authorList>
    </citation>
    <scope>NUCLEOTIDE SEQUENCE [LARGE SCALE GENOMIC DNA]</scope>
    <source>
        <strain evidence="3">CGMCC 4.2126</strain>
    </source>
</reference>
<dbReference type="AlphaFoldDB" id="A0A1I4A545"/>
<dbReference type="RefSeq" id="WP_177245358.1">
    <property type="nucleotide sequence ID" value="NZ_FOQY01000027.1"/>
</dbReference>
<protein>
    <submittedName>
        <fullName evidence="2">Uncharacterized protein</fullName>
    </submittedName>
</protein>
<accession>A0A1I4A545</accession>
<keyword evidence="3" id="KW-1185">Reference proteome</keyword>
<evidence type="ECO:0000256" key="1">
    <source>
        <dbReference type="SAM" id="MobiDB-lite"/>
    </source>
</evidence>
<dbReference type="InterPro" id="IPR045592">
    <property type="entry name" value="DUF6461"/>
</dbReference>
<evidence type="ECO:0000313" key="3">
    <source>
        <dbReference type="Proteomes" id="UP000199111"/>
    </source>
</evidence>
<dbReference type="EMBL" id="FOQY01000027">
    <property type="protein sequence ID" value="SFK51330.1"/>
    <property type="molecule type" value="Genomic_DNA"/>
</dbReference>
<organism evidence="2 3">
    <name type="scientific">Streptosporangium canum</name>
    <dbReference type="NCBI Taxonomy" id="324952"/>
    <lineage>
        <taxon>Bacteria</taxon>
        <taxon>Bacillati</taxon>
        <taxon>Actinomycetota</taxon>
        <taxon>Actinomycetes</taxon>
        <taxon>Streptosporangiales</taxon>
        <taxon>Streptosporangiaceae</taxon>
        <taxon>Streptosporangium</taxon>
    </lineage>
</organism>
<proteinExistence type="predicted"/>
<dbReference type="Pfam" id="PF20062">
    <property type="entry name" value="DUF6461"/>
    <property type="match status" value="1"/>
</dbReference>
<gene>
    <name evidence="2" type="ORF">SAMN05216275_12752</name>
</gene>
<sequence length="250" mass="26240">MIAKGVLVTAGLSVAGVRGLIIPSALDPKQAERTRARGQGRSSGEALHLAPWLYACIIRGLSPGVALQRIGVAPGPLGESGFGVAAYRGGGGAVLIECGWAGIIHDRADLLSVGTVAASVSATTDNDGFAYCVDGDLITTFDLYSYPDRSGSDPDRLQADVEALGVDVDGELPESPSEPYRGAVRPLERLPYGEQSVGEVDVLPAEPEEFTAPQAKRQRADPEGFEPIIFDHGEQPLGLLDREHFGLLPA</sequence>
<dbReference type="GeneID" id="96304166"/>
<name>A0A1I4A545_9ACTN</name>
<evidence type="ECO:0000313" key="2">
    <source>
        <dbReference type="EMBL" id="SFK51330.1"/>
    </source>
</evidence>
<feature type="region of interest" description="Disordered" evidence="1">
    <location>
        <begin position="204"/>
        <end position="232"/>
    </location>
</feature>